<name>A0ACC1HKQ7_9FUNG</name>
<comment type="caution">
    <text evidence="1">The sequence shown here is derived from an EMBL/GenBank/DDBJ whole genome shotgun (WGS) entry which is preliminary data.</text>
</comment>
<dbReference type="Proteomes" id="UP001145114">
    <property type="component" value="Unassembled WGS sequence"/>
</dbReference>
<evidence type="ECO:0000313" key="1">
    <source>
        <dbReference type="EMBL" id="KAJ1677032.1"/>
    </source>
</evidence>
<organism evidence="1 2">
    <name type="scientific">Spiromyces aspiralis</name>
    <dbReference type="NCBI Taxonomy" id="68401"/>
    <lineage>
        <taxon>Eukaryota</taxon>
        <taxon>Fungi</taxon>
        <taxon>Fungi incertae sedis</taxon>
        <taxon>Zoopagomycota</taxon>
        <taxon>Kickxellomycotina</taxon>
        <taxon>Kickxellomycetes</taxon>
        <taxon>Kickxellales</taxon>
        <taxon>Kickxellaceae</taxon>
        <taxon>Spiromyces</taxon>
    </lineage>
</organism>
<feature type="non-terminal residue" evidence="1">
    <location>
        <position position="68"/>
    </location>
</feature>
<reference evidence="1" key="1">
    <citation type="submission" date="2022-06" db="EMBL/GenBank/DDBJ databases">
        <title>Phylogenomic reconstructions and comparative analyses of Kickxellomycotina fungi.</title>
        <authorList>
            <person name="Reynolds N.K."/>
            <person name="Stajich J.E."/>
            <person name="Barry K."/>
            <person name="Grigoriev I.V."/>
            <person name="Crous P."/>
            <person name="Smith M.E."/>
        </authorList>
    </citation>
    <scope>NUCLEOTIDE SEQUENCE</scope>
    <source>
        <strain evidence="1">RSA 2271</strain>
    </source>
</reference>
<proteinExistence type="predicted"/>
<accession>A0ACC1HKQ7</accession>
<feature type="non-terminal residue" evidence="1">
    <location>
        <position position="1"/>
    </location>
</feature>
<sequence length="68" mass="8009">SPGWNREMRRVACQTRWAAWCPRWPSIITNPSSRGRMPVKDSKRCTGSSSSQHLDRRTRWRGGRCFIF</sequence>
<evidence type="ECO:0000313" key="2">
    <source>
        <dbReference type="Proteomes" id="UP001145114"/>
    </source>
</evidence>
<gene>
    <name evidence="1" type="ORF">EV182_007019</name>
</gene>
<protein>
    <submittedName>
        <fullName evidence="1">Uncharacterized protein</fullName>
    </submittedName>
</protein>
<keyword evidence="2" id="KW-1185">Reference proteome</keyword>
<dbReference type="EMBL" id="JAMZIH010003112">
    <property type="protein sequence ID" value="KAJ1677032.1"/>
    <property type="molecule type" value="Genomic_DNA"/>
</dbReference>